<dbReference type="PROSITE" id="PS00678">
    <property type="entry name" value="WD_REPEATS_1"/>
    <property type="match status" value="1"/>
</dbReference>
<reference evidence="9" key="1">
    <citation type="submission" date="2022-07" db="EMBL/GenBank/DDBJ databases">
        <authorList>
            <person name="Trinca V."/>
            <person name="Uliana J.V.C."/>
            <person name="Torres T.T."/>
            <person name="Ward R.J."/>
            <person name="Monesi N."/>
        </authorList>
    </citation>
    <scope>NUCLEOTIDE SEQUENCE</scope>
    <source>
        <strain evidence="9">HSMRA1968</strain>
        <tissue evidence="9">Whole embryos</tissue>
    </source>
</reference>
<dbReference type="FunFam" id="2.130.10.10:FF:000218">
    <property type="entry name" value="WD40 repeat-containing protein HOS15"/>
    <property type="match status" value="1"/>
</dbReference>
<dbReference type="GO" id="GO:0003714">
    <property type="term" value="F:transcription corepressor activity"/>
    <property type="evidence" value="ECO:0007669"/>
    <property type="project" value="InterPro"/>
</dbReference>
<dbReference type="InterPro" id="IPR019775">
    <property type="entry name" value="WD40_repeat_CS"/>
</dbReference>
<organism evidence="9 10">
    <name type="scientific">Pseudolycoriella hygida</name>
    <dbReference type="NCBI Taxonomy" id="35572"/>
    <lineage>
        <taxon>Eukaryota</taxon>
        <taxon>Metazoa</taxon>
        <taxon>Ecdysozoa</taxon>
        <taxon>Arthropoda</taxon>
        <taxon>Hexapoda</taxon>
        <taxon>Insecta</taxon>
        <taxon>Pterygota</taxon>
        <taxon>Neoptera</taxon>
        <taxon>Endopterygota</taxon>
        <taxon>Diptera</taxon>
        <taxon>Nematocera</taxon>
        <taxon>Sciaroidea</taxon>
        <taxon>Sciaridae</taxon>
        <taxon>Pseudolycoriella</taxon>
    </lineage>
</organism>
<dbReference type="Gene3D" id="2.130.10.10">
    <property type="entry name" value="YVTN repeat-like/Quinoprotein amine dehydrogenase"/>
    <property type="match status" value="1"/>
</dbReference>
<feature type="repeat" description="WD" evidence="8">
    <location>
        <begin position="84"/>
        <end position="115"/>
    </location>
</feature>
<dbReference type="Pfam" id="PF00400">
    <property type="entry name" value="WD40"/>
    <property type="match status" value="7"/>
</dbReference>
<evidence type="ECO:0000256" key="7">
    <source>
        <dbReference type="ARBA" id="ARBA00025741"/>
    </source>
</evidence>
<protein>
    <submittedName>
        <fullName evidence="9">F-box-like/WD repeat-containing protein ebi</fullName>
    </submittedName>
</protein>
<proteinExistence type="inferred from homology"/>
<feature type="repeat" description="WD" evidence="8">
    <location>
        <begin position="250"/>
        <end position="294"/>
    </location>
</feature>
<keyword evidence="4" id="KW-0805">Transcription regulation</keyword>
<sequence>MDPNQNTENIVIKSSKKTILRGHESEVIACAWNPITDLLASGSHDTTARIWDKFDGSKTLNEKVLHHYNHNTQESDSDDSDDSDESNPKYVMSLDWNHNGSLLATGSYDGYVRIWTTDGRLTNTFRQHKGPIFALKWSKHGFYILSCEISGTAIIWDAVTGQRIQQFSFHSTTVNDVHWQTNTSFASCSIDGSIHVCERGVNKPIKSFRGHTSDVNSIRWDPQGQLLASGSNDTTLKLWSMKQDTCIHDFQGHWGDITSVRWSLNPNMNLILATASADSTVRLWDVERGACIHSLAKHVRTVYSVAFSPDGKYLASGSYDKFVKIWCTQSGKQVHSYKGSGVFAIFISVVLLHLTAGQTQSYGNGQPKCNDAAELNRLWRNNWDPTSYFQCVTQGLPASLVRCKGAFIESAQRCGDWLEWVWQTPFDPPYHN</sequence>
<name>A0A9Q0N7N4_9DIPT</name>
<dbReference type="OrthoDB" id="1367865at2759"/>
<dbReference type="PROSITE" id="PS50082">
    <property type="entry name" value="WD_REPEATS_2"/>
    <property type="match status" value="6"/>
</dbReference>
<evidence type="ECO:0000256" key="6">
    <source>
        <dbReference type="ARBA" id="ARBA00023242"/>
    </source>
</evidence>
<keyword evidence="5" id="KW-0804">Transcription</keyword>
<dbReference type="InterPro" id="IPR045183">
    <property type="entry name" value="Ebi-like"/>
</dbReference>
<dbReference type="InterPro" id="IPR001680">
    <property type="entry name" value="WD40_rpt"/>
</dbReference>
<dbReference type="CDD" id="cd00200">
    <property type="entry name" value="WD40"/>
    <property type="match status" value="1"/>
</dbReference>
<dbReference type="GO" id="GO:0000118">
    <property type="term" value="C:histone deacetylase complex"/>
    <property type="evidence" value="ECO:0007669"/>
    <property type="project" value="TreeGrafter"/>
</dbReference>
<evidence type="ECO:0000313" key="10">
    <source>
        <dbReference type="Proteomes" id="UP001151699"/>
    </source>
</evidence>
<evidence type="ECO:0000313" key="9">
    <source>
        <dbReference type="EMBL" id="KAJ6645326.1"/>
    </source>
</evidence>
<keyword evidence="6" id="KW-0539">Nucleus</keyword>
<evidence type="ECO:0000256" key="2">
    <source>
        <dbReference type="ARBA" id="ARBA00022574"/>
    </source>
</evidence>
<dbReference type="Proteomes" id="UP001151699">
    <property type="component" value="Chromosome A"/>
</dbReference>
<dbReference type="SUPFAM" id="SSF50978">
    <property type="entry name" value="WD40 repeat-like"/>
    <property type="match status" value="1"/>
</dbReference>
<keyword evidence="3" id="KW-0677">Repeat</keyword>
<dbReference type="InterPro" id="IPR020472">
    <property type="entry name" value="WD40_PAC1"/>
</dbReference>
<feature type="repeat" description="WD" evidence="8">
    <location>
        <begin position="125"/>
        <end position="166"/>
    </location>
</feature>
<feature type="repeat" description="WD" evidence="8">
    <location>
        <begin position="208"/>
        <end position="249"/>
    </location>
</feature>
<comment type="similarity">
    <text evidence="7">Belongs to the WD repeat EBI family.</text>
</comment>
<dbReference type="InterPro" id="IPR036322">
    <property type="entry name" value="WD40_repeat_dom_sf"/>
</dbReference>
<evidence type="ECO:0000256" key="5">
    <source>
        <dbReference type="ARBA" id="ARBA00023163"/>
    </source>
</evidence>
<evidence type="ECO:0000256" key="4">
    <source>
        <dbReference type="ARBA" id="ARBA00023015"/>
    </source>
</evidence>
<comment type="subcellular location">
    <subcellularLocation>
        <location evidence="1">Nucleus</location>
    </subcellularLocation>
</comment>
<evidence type="ECO:0000256" key="3">
    <source>
        <dbReference type="ARBA" id="ARBA00022737"/>
    </source>
</evidence>
<dbReference type="PANTHER" id="PTHR22846">
    <property type="entry name" value="WD40 REPEAT PROTEIN"/>
    <property type="match status" value="1"/>
</dbReference>
<dbReference type="AlphaFoldDB" id="A0A9Q0N7N4"/>
<dbReference type="InterPro" id="IPR015943">
    <property type="entry name" value="WD40/YVTN_repeat-like_dom_sf"/>
</dbReference>
<dbReference type="SMART" id="SM00320">
    <property type="entry name" value="WD40"/>
    <property type="match status" value="7"/>
</dbReference>
<dbReference type="GO" id="GO:0006357">
    <property type="term" value="P:regulation of transcription by RNA polymerase II"/>
    <property type="evidence" value="ECO:0007669"/>
    <property type="project" value="TreeGrafter"/>
</dbReference>
<feature type="repeat" description="WD" evidence="8">
    <location>
        <begin position="295"/>
        <end position="336"/>
    </location>
</feature>
<dbReference type="PANTHER" id="PTHR22846:SF2">
    <property type="entry name" value="F-BOX-LIKE_WD REPEAT-CONTAINING PROTEIN EBI"/>
    <property type="match status" value="1"/>
</dbReference>
<evidence type="ECO:0000256" key="8">
    <source>
        <dbReference type="PROSITE-ProRule" id="PRU00221"/>
    </source>
</evidence>
<feature type="repeat" description="WD" evidence="8">
    <location>
        <begin position="20"/>
        <end position="52"/>
    </location>
</feature>
<comment type="caution">
    <text evidence="9">The sequence shown here is derived from an EMBL/GenBank/DDBJ whole genome shotgun (WGS) entry which is preliminary data.</text>
</comment>
<dbReference type="PROSITE" id="PS50294">
    <property type="entry name" value="WD_REPEATS_REGION"/>
    <property type="match status" value="5"/>
</dbReference>
<accession>A0A9Q0N7N4</accession>
<keyword evidence="10" id="KW-1185">Reference proteome</keyword>
<gene>
    <name evidence="9" type="primary">ebi_1</name>
    <name evidence="9" type="ORF">Bhyg_00531</name>
</gene>
<dbReference type="EMBL" id="WJQU01000001">
    <property type="protein sequence ID" value="KAJ6645326.1"/>
    <property type="molecule type" value="Genomic_DNA"/>
</dbReference>
<evidence type="ECO:0000256" key="1">
    <source>
        <dbReference type="ARBA" id="ARBA00004123"/>
    </source>
</evidence>
<keyword evidence="2 8" id="KW-0853">WD repeat</keyword>
<dbReference type="PRINTS" id="PR00320">
    <property type="entry name" value="GPROTEINBRPT"/>
</dbReference>